<evidence type="ECO:0000313" key="3">
    <source>
        <dbReference type="EMBL" id="TDF92153.1"/>
    </source>
</evidence>
<dbReference type="EMBL" id="SMRT01000022">
    <property type="protein sequence ID" value="TDF92153.1"/>
    <property type="molecule type" value="Genomic_DNA"/>
</dbReference>
<dbReference type="InterPro" id="IPR051056">
    <property type="entry name" value="Glycosyl_Hydrolase_73"/>
</dbReference>
<evidence type="ECO:0000256" key="1">
    <source>
        <dbReference type="ARBA" id="ARBA00022801"/>
    </source>
</evidence>
<dbReference type="Pfam" id="PF01832">
    <property type="entry name" value="Glucosaminidase"/>
    <property type="match status" value="1"/>
</dbReference>
<comment type="caution">
    <text evidence="3">The sequence shown here is derived from an EMBL/GenBank/DDBJ whole genome shotgun (WGS) entry which is preliminary data.</text>
</comment>
<keyword evidence="1" id="KW-0378">Hydrolase</keyword>
<dbReference type="InterPro" id="IPR002901">
    <property type="entry name" value="MGlyc_endo_b_GlcNAc-like_dom"/>
</dbReference>
<proteinExistence type="predicted"/>
<feature type="domain" description="Mannosyl-glycoprotein endo-beta-N-acetylglucosamidase-like" evidence="2">
    <location>
        <begin position="3"/>
        <end position="146"/>
    </location>
</feature>
<reference evidence="3 4" key="1">
    <citation type="submission" date="2019-03" db="EMBL/GenBank/DDBJ databases">
        <title>This is whole genome sequence of Paenibacillus sp MS74 strain.</title>
        <authorList>
            <person name="Trinh H.N."/>
        </authorList>
    </citation>
    <scope>NUCLEOTIDE SEQUENCE [LARGE SCALE GENOMIC DNA]</scope>
    <source>
        <strain evidence="3 4">MS74</strain>
    </source>
</reference>
<dbReference type="PANTHER" id="PTHR33308:SF9">
    <property type="entry name" value="PEPTIDOGLYCAN HYDROLASE FLGJ"/>
    <property type="match status" value="1"/>
</dbReference>
<keyword evidence="4" id="KW-1185">Reference proteome</keyword>
<dbReference type="Gene3D" id="1.10.530.10">
    <property type="match status" value="1"/>
</dbReference>
<protein>
    <recommendedName>
        <fullName evidence="2">Mannosyl-glycoprotein endo-beta-N-acetylglucosamidase-like domain-containing protein</fullName>
    </recommendedName>
</protein>
<name>A0A4R5KAC6_9BACL</name>
<dbReference type="OrthoDB" id="977752at2"/>
<evidence type="ECO:0000259" key="2">
    <source>
        <dbReference type="SMART" id="SM00047"/>
    </source>
</evidence>
<dbReference type="GO" id="GO:0004040">
    <property type="term" value="F:amidase activity"/>
    <property type="evidence" value="ECO:0007669"/>
    <property type="project" value="InterPro"/>
</dbReference>
<dbReference type="Proteomes" id="UP000295636">
    <property type="component" value="Unassembled WGS sequence"/>
</dbReference>
<gene>
    <name evidence="3" type="ORF">E1757_30630</name>
</gene>
<sequence length="209" mass="23193">MLPKSFIEAIAPLAVAEMHRTGILASITIAQGALESGWGAYAPGNNLFGIKGSGQLQTTQEFINGRWIRVVNGFRVYDDWTGSVMDHSQFLIENSRYTKAGFFDRCKEKDAQGAAYSLQQAGYATDPGYASKLIRIMEDWNLEQYDITAAEVHEEPAEELAPFMINAEDANKMIGFLKASYEASASQEARDDFHRLANQLRKASGQPEE</sequence>
<dbReference type="SMART" id="SM00047">
    <property type="entry name" value="LYZ2"/>
    <property type="match status" value="1"/>
</dbReference>
<accession>A0A4R5KAC6</accession>
<evidence type="ECO:0000313" key="4">
    <source>
        <dbReference type="Proteomes" id="UP000295636"/>
    </source>
</evidence>
<dbReference type="RefSeq" id="WP_133235460.1">
    <property type="nucleotide sequence ID" value="NZ_SMRT01000022.1"/>
</dbReference>
<dbReference type="AlphaFoldDB" id="A0A4R5KAC6"/>
<organism evidence="3 4">
    <name type="scientific">Paenibacillus piri</name>
    <dbReference type="NCBI Taxonomy" id="2547395"/>
    <lineage>
        <taxon>Bacteria</taxon>
        <taxon>Bacillati</taxon>
        <taxon>Bacillota</taxon>
        <taxon>Bacilli</taxon>
        <taxon>Bacillales</taxon>
        <taxon>Paenibacillaceae</taxon>
        <taxon>Paenibacillus</taxon>
    </lineage>
</organism>
<dbReference type="PANTHER" id="PTHR33308">
    <property type="entry name" value="PEPTIDOGLYCAN HYDROLASE FLGJ"/>
    <property type="match status" value="1"/>
</dbReference>
<dbReference type="Gene3D" id="4.10.80.30">
    <property type="entry name" value="DNA polymerase, domain 6"/>
    <property type="match status" value="1"/>
</dbReference>